<dbReference type="PANTHER" id="PTHR32487">
    <property type="entry name" value="3-OXO-DELTA(4,5)-STEROID 5-BETA-REDUCTASE"/>
    <property type="match status" value="1"/>
</dbReference>
<evidence type="ECO:0000259" key="1">
    <source>
        <dbReference type="Pfam" id="PF22917"/>
    </source>
</evidence>
<dbReference type="GO" id="GO:0006629">
    <property type="term" value="P:lipid metabolic process"/>
    <property type="evidence" value="ECO:0007669"/>
    <property type="project" value="UniProtKB-ARBA"/>
</dbReference>
<dbReference type="OrthoDB" id="1731983at2759"/>
<sequence>MIVRLLLQVELSIFSIKTDNLIEFVKILYKSIGDLCLMNVYICMFVSRLEETKKVHIDMVYENGLEEIERVYIGLEEIDRIYGWNDCFSFNCHPTGDCSTPILKKSNILIGAFVSIKIVQSLDRAKLSKLEVMADRECNTKAQAAGNNVAIIFGVTGLVGKELSKRLISKSKWKVYGVARNPEIKPIKSSSYHFISCDLLDPVDTKQKLSVLQDVTHMFWITWASQHPLDSPESCEQNKTMMCNALSAILPIAKGLKHFSLQTGMSNYVPVNGKTILFDEEWPRGNGSHNFYYVLEDLLHETLAGKVAWSVHRPGLLIGASHRTFYNFIGTLCVYGATCKHLNLPFVFGGTRECWEESYIDGSDARLVAEQQIWAATTDEITSTDGQAFNAINGSSFTWKQIWPTLGEKFGVTAPENMFLEDFRLTTAMREKEKVWEEIVMTENLHQTKMKDLANWQFLDLLFRCPGKLLGSRAKVDQLGFTMKYNTLDSILYWIDFMRDEKLIP</sequence>
<organism evidence="2 3">
    <name type="scientific">Durio zibethinus</name>
    <name type="common">Durian</name>
    <dbReference type="NCBI Taxonomy" id="66656"/>
    <lineage>
        <taxon>Eukaryota</taxon>
        <taxon>Viridiplantae</taxon>
        <taxon>Streptophyta</taxon>
        <taxon>Embryophyta</taxon>
        <taxon>Tracheophyta</taxon>
        <taxon>Spermatophyta</taxon>
        <taxon>Magnoliopsida</taxon>
        <taxon>eudicotyledons</taxon>
        <taxon>Gunneridae</taxon>
        <taxon>Pentapetalae</taxon>
        <taxon>rosids</taxon>
        <taxon>malvids</taxon>
        <taxon>Malvales</taxon>
        <taxon>Malvaceae</taxon>
        <taxon>Helicteroideae</taxon>
        <taxon>Durio</taxon>
    </lineage>
</organism>
<evidence type="ECO:0000313" key="3">
    <source>
        <dbReference type="RefSeq" id="XP_022732290.1"/>
    </source>
</evidence>
<dbReference type="PANTHER" id="PTHR32487:SF12">
    <property type="entry name" value="3-OXO-DELTA(4,5)-STEROID 5-BETA-REDUCTASE"/>
    <property type="match status" value="1"/>
</dbReference>
<dbReference type="RefSeq" id="XP_022732290.1">
    <property type="nucleotide sequence ID" value="XM_022876555.1"/>
</dbReference>
<dbReference type="InterPro" id="IPR036291">
    <property type="entry name" value="NAD(P)-bd_dom_sf"/>
</dbReference>
<dbReference type="CDD" id="cd08948">
    <property type="entry name" value="5beta-POR_like_SDR_a"/>
    <property type="match status" value="1"/>
</dbReference>
<dbReference type="Gene3D" id="3.40.50.720">
    <property type="entry name" value="NAD(P)-binding Rossmann-like Domain"/>
    <property type="match status" value="1"/>
</dbReference>
<keyword evidence="2" id="KW-1185">Reference proteome</keyword>
<dbReference type="Proteomes" id="UP000515121">
    <property type="component" value="Unplaced"/>
</dbReference>
<feature type="domain" description="PRISE-like Rossmann-fold" evidence="1">
    <location>
        <begin position="204"/>
        <end position="439"/>
    </location>
</feature>
<dbReference type="GeneID" id="111286541"/>
<accession>A0A6P5XVR2</accession>
<dbReference type="SUPFAM" id="SSF51735">
    <property type="entry name" value="NAD(P)-binding Rossmann-fold domains"/>
    <property type="match status" value="1"/>
</dbReference>
<dbReference type="AlphaFoldDB" id="A0A6P5XVR2"/>
<name>A0A6P5XVR2_DURZI</name>
<dbReference type="KEGG" id="dzi:111286541"/>
<reference evidence="3" key="1">
    <citation type="submission" date="2025-08" db="UniProtKB">
        <authorList>
            <consortium name="RefSeq"/>
        </authorList>
    </citation>
    <scope>IDENTIFICATION</scope>
    <source>
        <tissue evidence="3">Fruit stalk</tissue>
    </source>
</reference>
<evidence type="ECO:0000313" key="2">
    <source>
        <dbReference type="Proteomes" id="UP000515121"/>
    </source>
</evidence>
<dbReference type="InterPro" id="IPR055222">
    <property type="entry name" value="PRISE-like_Rossmann-fold"/>
</dbReference>
<protein>
    <submittedName>
        <fullName evidence="3">3-oxo-Delta(4,5)-steroid 5-beta-reductase-like</fullName>
    </submittedName>
</protein>
<gene>
    <name evidence="3" type="primary">LOC111286541</name>
</gene>
<proteinExistence type="predicted"/>
<dbReference type="Pfam" id="PF22917">
    <property type="entry name" value="PRISE"/>
    <property type="match status" value="1"/>
</dbReference>
<dbReference type="GO" id="GO:0016627">
    <property type="term" value="F:oxidoreductase activity, acting on the CH-CH group of donors"/>
    <property type="evidence" value="ECO:0007669"/>
    <property type="project" value="UniProtKB-ARBA"/>
</dbReference>